<proteinExistence type="predicted"/>
<protein>
    <submittedName>
        <fullName evidence="1">Uncharacterized protein</fullName>
    </submittedName>
</protein>
<dbReference type="AlphaFoldDB" id="A0A8J2LFD8"/>
<keyword evidence="2" id="KW-1185">Reference proteome</keyword>
<organism evidence="1 2">
    <name type="scientific">Allacma fusca</name>
    <dbReference type="NCBI Taxonomy" id="39272"/>
    <lineage>
        <taxon>Eukaryota</taxon>
        <taxon>Metazoa</taxon>
        <taxon>Ecdysozoa</taxon>
        <taxon>Arthropoda</taxon>
        <taxon>Hexapoda</taxon>
        <taxon>Collembola</taxon>
        <taxon>Symphypleona</taxon>
        <taxon>Sminthuridae</taxon>
        <taxon>Allacma</taxon>
    </lineage>
</organism>
<dbReference type="EMBL" id="CAJVCH010562761">
    <property type="protein sequence ID" value="CAG7831939.1"/>
    <property type="molecule type" value="Genomic_DNA"/>
</dbReference>
<sequence length="70" mass="8010">MYLLHILPHQTQRAAQKRRDKIPQPHHHFYQLSTLFFLIPCNPPVACSTLVSVILENNCSLLVTSNRATS</sequence>
<evidence type="ECO:0000313" key="2">
    <source>
        <dbReference type="Proteomes" id="UP000708208"/>
    </source>
</evidence>
<evidence type="ECO:0000313" key="1">
    <source>
        <dbReference type="EMBL" id="CAG7831939.1"/>
    </source>
</evidence>
<comment type="caution">
    <text evidence="1">The sequence shown here is derived from an EMBL/GenBank/DDBJ whole genome shotgun (WGS) entry which is preliminary data.</text>
</comment>
<accession>A0A8J2LFD8</accession>
<dbReference type="Proteomes" id="UP000708208">
    <property type="component" value="Unassembled WGS sequence"/>
</dbReference>
<reference evidence="1" key="1">
    <citation type="submission" date="2021-06" db="EMBL/GenBank/DDBJ databases">
        <authorList>
            <person name="Hodson N. C."/>
            <person name="Mongue J. A."/>
            <person name="Jaron S. K."/>
        </authorList>
    </citation>
    <scope>NUCLEOTIDE SEQUENCE</scope>
</reference>
<name>A0A8J2LFD8_9HEXA</name>
<gene>
    <name evidence="1" type="ORF">AFUS01_LOCUS41657</name>
</gene>